<dbReference type="PANTHER" id="PTHR12400">
    <property type="entry name" value="INOSITOL POLYPHOSPHATE KINASE"/>
    <property type="match status" value="1"/>
</dbReference>
<dbReference type="Gene3D" id="3.30.470.160">
    <property type="entry name" value="Inositol polyphosphate kinase"/>
    <property type="match status" value="1"/>
</dbReference>
<dbReference type="InParanoid" id="A0A674JKE8"/>
<feature type="region of interest" description="Disordered" evidence="8">
    <location>
        <begin position="535"/>
        <end position="578"/>
    </location>
</feature>
<dbReference type="Proteomes" id="UP000472274">
    <property type="component" value="Unplaced"/>
</dbReference>
<dbReference type="GO" id="GO:0005634">
    <property type="term" value="C:nucleus"/>
    <property type="evidence" value="ECO:0007669"/>
    <property type="project" value="Ensembl"/>
</dbReference>
<evidence type="ECO:0000256" key="8">
    <source>
        <dbReference type="SAM" id="MobiDB-lite"/>
    </source>
</evidence>
<evidence type="ECO:0000256" key="1">
    <source>
        <dbReference type="ARBA" id="ARBA00007374"/>
    </source>
</evidence>
<dbReference type="GO" id="GO:0007166">
    <property type="term" value="P:cell surface receptor signaling pathway"/>
    <property type="evidence" value="ECO:0007669"/>
    <property type="project" value="Ensembl"/>
</dbReference>
<evidence type="ECO:0000313" key="10">
    <source>
        <dbReference type="Proteomes" id="UP000472274"/>
    </source>
</evidence>
<dbReference type="GO" id="GO:0046579">
    <property type="term" value="P:positive regulation of Ras protein signal transduction"/>
    <property type="evidence" value="ECO:0007669"/>
    <property type="project" value="Ensembl"/>
</dbReference>
<sequence>MAVYCYALNSLVMMNSSNEVKSGGSRSQTPPPRGQVLQVSELHGPCCPLATLSPGAGSPSCPRRSSAFLFPPGEQPPPEEPGSAGAPGGSRRPSSPSWLGREEPSRPRQRELQNVQVNQKVGLFEAHIQASSSATLHLKSPRLGRRSPSPIPPRRSRPPGGDPRETPRKEEDKVPTSPFPWPEAERGIWGRVAQDPGETERGREPPRAQAFGETERGGGHCGAQVAGEMERGSSTLGARCTEEMKRGGGMPRGLGAEETEKRSGSCEQEGPEETEKWSGSPRAQNSEMMERGSSGAQKSEVMENRERVHTAQKSEVMESRERVHTAQGSEVMESRERVHTAQGSEVMERRSESSGARGSEVLERGERTHSAQGSGVMERGERTHSAQGSGVMERGEGTHSAQGSGIMERGRVSLETQGSASTKEGSQNCGSRGSDSSAAPEQGRGEEQHCPTRTGCWGELGSPLDWAVSMEELCPVPGSSLGAVDQACARLQQDHPGDGQLLVTAAPTEQKGKPPGEGCCGSSIPAVIITDLGGQEEEAGESPRVNMPIRKLSSSSASSTGFSSSWEESEEDISSDPERTLDQAQPFLQTLDQHKPRVSKSWRKIKNMVQWSPFVMSFKKKYPWIQLAGHAGSFKAAANGRILKKHCESEQRCLDRLMNDVLKPFVPAYHGDVVKDGERYNQMEDLLAEFDSPCVMDCKMGVRTYLEEELTKARKKPSLRKDMYQKMIEVDPSAPTEEENDLHAVTKPRYMQWRETISSTATLGFRIEGIKKEDGTVNRDFKKTRTKDQVTEAFREFTKGNRNILNGYLNRLKGIRDTLETSSFFKCHEVIGSSLLFIHDQKEQAKVWMIDFGKTTPLPEGQFLQHNVPWVEGNREDGYLWGLDNLIEILMELSQSEDLH</sequence>
<feature type="compositionally biased region" description="Low complexity" evidence="8">
    <location>
        <begin position="81"/>
        <end position="97"/>
    </location>
</feature>
<dbReference type="AlphaFoldDB" id="A0A674JKE8"/>
<keyword evidence="10" id="KW-1185">Reference proteome</keyword>
<feature type="compositionally biased region" description="Basic and acidic residues" evidence="8">
    <location>
        <begin position="315"/>
        <end position="324"/>
    </location>
</feature>
<dbReference type="EC" id="2.7.-.-" evidence="7"/>
<dbReference type="GO" id="GO:0008440">
    <property type="term" value="F:inositol-1,4,5-trisphosphate 3-kinase activity"/>
    <property type="evidence" value="ECO:0007669"/>
    <property type="project" value="UniProtKB-EC"/>
</dbReference>
<dbReference type="FunFam" id="3.30.470.160:FF:000001">
    <property type="entry name" value="Kinase"/>
    <property type="match status" value="1"/>
</dbReference>
<evidence type="ECO:0000256" key="7">
    <source>
        <dbReference type="RuleBase" id="RU363090"/>
    </source>
</evidence>
<feature type="compositionally biased region" description="Polar residues" evidence="8">
    <location>
        <begin position="414"/>
        <end position="439"/>
    </location>
</feature>
<keyword evidence="4 7" id="KW-0418">Kinase</keyword>
<keyword evidence="2 7" id="KW-0808">Transferase</keyword>
<feature type="region of interest" description="Disordered" evidence="8">
    <location>
        <begin position="53"/>
        <end position="112"/>
    </location>
</feature>
<dbReference type="GO" id="GO:0046854">
    <property type="term" value="P:phosphatidylinositol phosphate biosynthetic process"/>
    <property type="evidence" value="ECO:0007669"/>
    <property type="project" value="Ensembl"/>
</dbReference>
<evidence type="ECO:0000256" key="6">
    <source>
        <dbReference type="ARBA" id="ARBA00051963"/>
    </source>
</evidence>
<evidence type="ECO:0000313" key="9">
    <source>
        <dbReference type="Ensembl" id="ENSTMTP00000019754.1"/>
    </source>
</evidence>
<proteinExistence type="inferred from homology"/>
<gene>
    <name evidence="9" type="primary">ITPKB</name>
</gene>
<feature type="compositionally biased region" description="Basic and acidic residues" evidence="8">
    <location>
        <begin position="100"/>
        <end position="111"/>
    </location>
</feature>
<dbReference type="InterPro" id="IPR038286">
    <property type="entry name" value="IPK_sf"/>
</dbReference>
<feature type="compositionally biased region" description="Basic and acidic residues" evidence="8">
    <location>
        <begin position="360"/>
        <end position="369"/>
    </location>
</feature>
<evidence type="ECO:0000256" key="3">
    <source>
        <dbReference type="ARBA" id="ARBA00022741"/>
    </source>
</evidence>
<feature type="compositionally biased region" description="Basic and acidic residues" evidence="8">
    <location>
        <begin position="162"/>
        <end position="174"/>
    </location>
</feature>
<feature type="compositionally biased region" description="Low complexity" evidence="8">
    <location>
        <begin position="553"/>
        <end position="566"/>
    </location>
</feature>
<dbReference type="GO" id="GO:0005829">
    <property type="term" value="C:cytosol"/>
    <property type="evidence" value="ECO:0007669"/>
    <property type="project" value="Ensembl"/>
</dbReference>
<dbReference type="GO" id="GO:0005783">
    <property type="term" value="C:endoplasmic reticulum"/>
    <property type="evidence" value="ECO:0007669"/>
    <property type="project" value="Ensembl"/>
</dbReference>
<dbReference type="Ensembl" id="ENSTMTT00000020449.1">
    <property type="protein sequence ID" value="ENSTMTP00000019754.1"/>
    <property type="gene ID" value="ENSTMTG00000014515.1"/>
</dbReference>
<reference evidence="9" key="2">
    <citation type="submission" date="2025-09" db="UniProtKB">
        <authorList>
            <consortium name="Ensembl"/>
        </authorList>
    </citation>
    <scope>IDENTIFICATION</scope>
</reference>
<dbReference type="GO" id="GO:0032958">
    <property type="term" value="P:inositol phosphate biosynthetic process"/>
    <property type="evidence" value="ECO:0007669"/>
    <property type="project" value="InterPro"/>
</dbReference>
<accession>A0A674JKE8</accession>
<dbReference type="GO" id="GO:0035726">
    <property type="term" value="P:common myeloid progenitor cell proliferation"/>
    <property type="evidence" value="ECO:0007669"/>
    <property type="project" value="Ensembl"/>
</dbReference>
<comment type="similarity">
    <text evidence="1 7">Belongs to the inositol phosphokinase (IPK) family.</text>
</comment>
<comment type="catalytic activity">
    <reaction evidence="6">
        <text>1D-myo-inositol 1,4,5-trisphosphate + ATP = 1D-myo-inositol 1,3,4,5-tetrakisphosphate + ADP + H(+)</text>
        <dbReference type="Rhea" id="RHEA:11020"/>
        <dbReference type="ChEBI" id="CHEBI:15378"/>
        <dbReference type="ChEBI" id="CHEBI:30616"/>
        <dbReference type="ChEBI" id="CHEBI:57895"/>
        <dbReference type="ChEBI" id="CHEBI:203600"/>
        <dbReference type="ChEBI" id="CHEBI:456216"/>
        <dbReference type="EC" id="2.7.1.127"/>
    </reaction>
    <physiologicalReaction direction="left-to-right" evidence="6">
        <dbReference type="Rhea" id="RHEA:11021"/>
    </physiologicalReaction>
</comment>
<dbReference type="PANTHER" id="PTHR12400:SF4">
    <property type="entry name" value="INOSITOL-TRISPHOSPHATE 3-KINASE B"/>
    <property type="match status" value="1"/>
</dbReference>
<evidence type="ECO:0000256" key="5">
    <source>
        <dbReference type="ARBA" id="ARBA00022840"/>
    </source>
</evidence>
<dbReference type="GO" id="GO:0000165">
    <property type="term" value="P:MAPK cascade"/>
    <property type="evidence" value="ECO:0007669"/>
    <property type="project" value="Ensembl"/>
</dbReference>
<dbReference type="Pfam" id="PF03770">
    <property type="entry name" value="IPK"/>
    <property type="match status" value="1"/>
</dbReference>
<keyword evidence="3" id="KW-0547">Nucleotide-binding</keyword>
<reference evidence="9" key="1">
    <citation type="submission" date="2025-08" db="UniProtKB">
        <authorList>
            <consortium name="Ensembl"/>
        </authorList>
    </citation>
    <scope>IDENTIFICATION</scope>
</reference>
<dbReference type="GO" id="GO:0000828">
    <property type="term" value="F:inositol hexakisphosphate kinase activity"/>
    <property type="evidence" value="ECO:0007669"/>
    <property type="project" value="TreeGrafter"/>
</dbReference>
<dbReference type="GO" id="GO:0002262">
    <property type="term" value="P:myeloid cell homeostasis"/>
    <property type="evidence" value="ECO:0007669"/>
    <property type="project" value="Ensembl"/>
</dbReference>
<keyword evidence="5" id="KW-0067">ATP-binding</keyword>
<feature type="region of interest" description="Disordered" evidence="8">
    <location>
        <begin position="132"/>
        <end position="456"/>
    </location>
</feature>
<dbReference type="GO" id="GO:0045059">
    <property type="term" value="P:positive thymic T cell selection"/>
    <property type="evidence" value="ECO:0007669"/>
    <property type="project" value="Ensembl"/>
</dbReference>
<dbReference type="GeneTree" id="ENSGT00940000156764"/>
<dbReference type="GO" id="GO:0033030">
    <property type="term" value="P:negative regulation of neutrophil apoptotic process"/>
    <property type="evidence" value="ECO:0007669"/>
    <property type="project" value="Ensembl"/>
</dbReference>
<organism evidence="9 10">
    <name type="scientific">Terrapene triunguis</name>
    <name type="common">Three-toed box turtle</name>
    <dbReference type="NCBI Taxonomy" id="2587831"/>
    <lineage>
        <taxon>Eukaryota</taxon>
        <taxon>Metazoa</taxon>
        <taxon>Chordata</taxon>
        <taxon>Craniata</taxon>
        <taxon>Vertebrata</taxon>
        <taxon>Euteleostomi</taxon>
        <taxon>Archelosauria</taxon>
        <taxon>Testudinata</taxon>
        <taxon>Testudines</taxon>
        <taxon>Cryptodira</taxon>
        <taxon>Durocryptodira</taxon>
        <taxon>Testudinoidea</taxon>
        <taxon>Emydidae</taxon>
        <taxon>Terrapene</taxon>
    </lineage>
</organism>
<dbReference type="GO" id="GO:0045638">
    <property type="term" value="P:negative regulation of myeloid cell differentiation"/>
    <property type="evidence" value="ECO:0007669"/>
    <property type="project" value="Ensembl"/>
</dbReference>
<name>A0A674JKE8_9SAUR</name>
<dbReference type="GO" id="GO:0016020">
    <property type="term" value="C:membrane"/>
    <property type="evidence" value="ECO:0007669"/>
    <property type="project" value="Ensembl"/>
</dbReference>
<dbReference type="GO" id="GO:0032957">
    <property type="term" value="P:inositol trisphosphate metabolic process"/>
    <property type="evidence" value="ECO:0007669"/>
    <property type="project" value="Ensembl"/>
</dbReference>
<dbReference type="GO" id="GO:0071277">
    <property type="term" value="P:cellular response to calcium ion"/>
    <property type="evidence" value="ECO:0007669"/>
    <property type="project" value="Ensembl"/>
</dbReference>
<evidence type="ECO:0000256" key="4">
    <source>
        <dbReference type="ARBA" id="ARBA00022777"/>
    </source>
</evidence>
<feature type="compositionally biased region" description="Basic and acidic residues" evidence="8">
    <location>
        <begin position="300"/>
        <end position="309"/>
    </location>
</feature>
<dbReference type="GO" id="GO:0046638">
    <property type="term" value="P:positive regulation of alpha-beta T cell differentiation"/>
    <property type="evidence" value="ECO:0007669"/>
    <property type="project" value="Ensembl"/>
</dbReference>
<dbReference type="SUPFAM" id="SSF56104">
    <property type="entry name" value="SAICAR synthase-like"/>
    <property type="match status" value="1"/>
</dbReference>
<dbReference type="GO" id="GO:0005856">
    <property type="term" value="C:cytoskeleton"/>
    <property type="evidence" value="ECO:0007669"/>
    <property type="project" value="Ensembl"/>
</dbReference>
<dbReference type="GO" id="GO:0005524">
    <property type="term" value="F:ATP binding"/>
    <property type="evidence" value="ECO:0007669"/>
    <property type="project" value="UniProtKB-KW"/>
</dbReference>
<protein>
    <recommendedName>
        <fullName evidence="7">Kinase</fullName>
        <ecNumber evidence="7">2.7.-.-</ecNumber>
    </recommendedName>
</protein>
<evidence type="ECO:0000256" key="2">
    <source>
        <dbReference type="ARBA" id="ARBA00022679"/>
    </source>
</evidence>
<dbReference type="InterPro" id="IPR005522">
    <property type="entry name" value="IPK"/>
</dbReference>